<dbReference type="Proteomes" id="UP000683925">
    <property type="component" value="Unassembled WGS sequence"/>
</dbReference>
<feature type="domain" description="Anoctamin transmembrane" evidence="1">
    <location>
        <begin position="1"/>
        <end position="68"/>
    </location>
</feature>
<reference evidence="2" key="1">
    <citation type="submission" date="2021-01" db="EMBL/GenBank/DDBJ databases">
        <authorList>
            <consortium name="Genoscope - CEA"/>
            <person name="William W."/>
        </authorList>
    </citation>
    <scope>NUCLEOTIDE SEQUENCE</scope>
</reference>
<comment type="caution">
    <text evidence="2">The sequence shown here is derived from an EMBL/GenBank/DDBJ whole genome shotgun (WGS) entry which is preliminary data.</text>
</comment>
<keyword evidence="3" id="KW-1185">Reference proteome</keyword>
<dbReference type="AlphaFoldDB" id="A0A8S1TBQ0"/>
<evidence type="ECO:0000259" key="1">
    <source>
        <dbReference type="Pfam" id="PF04547"/>
    </source>
</evidence>
<gene>
    <name evidence="2" type="ORF">POCTA_138.1.T0220003</name>
</gene>
<dbReference type="EMBL" id="CAJJDP010000022">
    <property type="protein sequence ID" value="CAD8149037.1"/>
    <property type="molecule type" value="Genomic_DNA"/>
</dbReference>
<sequence>MNYCSTFMNCIVIGIVNKSEFEKLIGATDPLFQALVLAAIEHILLLIKYIVGAAIPDCPYWVSKELRKYAFLEGKSAKIHEDSQNTF</sequence>
<name>A0A8S1TBQ0_PAROT</name>
<dbReference type="OrthoDB" id="296386at2759"/>
<accession>A0A8S1TBQ0</accession>
<dbReference type="Pfam" id="PF04547">
    <property type="entry name" value="Anoctamin"/>
    <property type="match status" value="1"/>
</dbReference>
<dbReference type="InterPro" id="IPR049452">
    <property type="entry name" value="Anoctamin_TM"/>
</dbReference>
<proteinExistence type="predicted"/>
<evidence type="ECO:0000313" key="2">
    <source>
        <dbReference type="EMBL" id="CAD8149037.1"/>
    </source>
</evidence>
<protein>
    <recommendedName>
        <fullName evidence="1">Anoctamin transmembrane domain-containing protein</fullName>
    </recommendedName>
</protein>
<organism evidence="2 3">
    <name type="scientific">Paramecium octaurelia</name>
    <dbReference type="NCBI Taxonomy" id="43137"/>
    <lineage>
        <taxon>Eukaryota</taxon>
        <taxon>Sar</taxon>
        <taxon>Alveolata</taxon>
        <taxon>Ciliophora</taxon>
        <taxon>Intramacronucleata</taxon>
        <taxon>Oligohymenophorea</taxon>
        <taxon>Peniculida</taxon>
        <taxon>Parameciidae</taxon>
        <taxon>Paramecium</taxon>
    </lineage>
</organism>
<evidence type="ECO:0000313" key="3">
    <source>
        <dbReference type="Proteomes" id="UP000683925"/>
    </source>
</evidence>